<comment type="caution">
    <text evidence="8">The sequence shown here is derived from an EMBL/GenBank/DDBJ whole genome shotgun (WGS) entry which is preliminary data.</text>
</comment>
<accession>A0A443NCG2</accession>
<evidence type="ECO:0000256" key="5">
    <source>
        <dbReference type="ARBA" id="ARBA00023242"/>
    </source>
</evidence>
<dbReference type="GO" id="GO:0008270">
    <property type="term" value="F:zinc ion binding"/>
    <property type="evidence" value="ECO:0007669"/>
    <property type="project" value="UniProtKB-KW"/>
</dbReference>
<feature type="coiled-coil region" evidence="7">
    <location>
        <begin position="147"/>
        <end position="300"/>
    </location>
</feature>
<dbReference type="GO" id="GO:0005634">
    <property type="term" value="C:nucleus"/>
    <property type="evidence" value="ECO:0007669"/>
    <property type="project" value="UniProtKB-SubCell"/>
</dbReference>
<evidence type="ECO:0000313" key="9">
    <source>
        <dbReference type="Proteomes" id="UP000283530"/>
    </source>
</evidence>
<comment type="catalytic activity">
    <reaction evidence="6">
        <text>S-ubiquitinyl-[E2 ubiquitin-conjugating enzyme]-L-cysteine + [acceptor protein]-L-lysine = [E2 ubiquitin-conjugating enzyme]-L-cysteine + N(6)-ubiquitinyl-[acceptor protein]-L-lysine.</text>
        <dbReference type="EC" id="2.3.2.27"/>
    </reaction>
</comment>
<keyword evidence="6" id="KW-0808">Transferase</keyword>
<evidence type="ECO:0000256" key="3">
    <source>
        <dbReference type="ARBA" id="ARBA00022771"/>
    </source>
</evidence>
<dbReference type="EC" id="2.3.2.27" evidence="6"/>
<dbReference type="AlphaFoldDB" id="A0A443NCG2"/>
<comment type="similarity">
    <text evidence="6">Belongs to the BRE1 family.</text>
</comment>
<keyword evidence="4 6" id="KW-0862">Zinc</keyword>
<evidence type="ECO:0000256" key="7">
    <source>
        <dbReference type="SAM" id="Coils"/>
    </source>
</evidence>
<dbReference type="GO" id="GO:0033503">
    <property type="term" value="C:HULC complex"/>
    <property type="evidence" value="ECO:0007669"/>
    <property type="project" value="TreeGrafter"/>
</dbReference>
<keyword evidence="2 6" id="KW-0479">Metal-binding</keyword>
<comment type="pathway">
    <text evidence="6">Protein modification; protein ubiquitination.</text>
</comment>
<proteinExistence type="inferred from homology"/>
<keyword evidence="6" id="KW-0833">Ubl conjugation pathway</keyword>
<dbReference type="PANTHER" id="PTHR23163:SF8">
    <property type="entry name" value="E3 UBIQUITIN-PROTEIN LIGASE BRE1-LIKE 2"/>
    <property type="match status" value="1"/>
</dbReference>
<dbReference type="GO" id="GO:0061630">
    <property type="term" value="F:ubiquitin protein ligase activity"/>
    <property type="evidence" value="ECO:0007669"/>
    <property type="project" value="UniProtKB-EC"/>
</dbReference>
<dbReference type="GO" id="GO:0006325">
    <property type="term" value="P:chromatin organization"/>
    <property type="evidence" value="ECO:0007669"/>
    <property type="project" value="UniProtKB-KW"/>
</dbReference>
<dbReference type="GO" id="GO:0016567">
    <property type="term" value="P:protein ubiquitination"/>
    <property type="evidence" value="ECO:0007669"/>
    <property type="project" value="UniProtKB-UniRule"/>
</dbReference>
<dbReference type="OrthoDB" id="10266039at2759"/>
<dbReference type="UniPathway" id="UPA00143"/>
<comment type="subcellular location">
    <subcellularLocation>
        <location evidence="1 6">Nucleus</location>
    </subcellularLocation>
</comment>
<keyword evidence="6" id="KW-0156">Chromatin regulator</keyword>
<dbReference type="EMBL" id="QPKB01000002">
    <property type="protein sequence ID" value="RWR76217.1"/>
    <property type="molecule type" value="Genomic_DNA"/>
</dbReference>
<name>A0A443NCG2_9MAGN</name>
<keyword evidence="6 7" id="KW-0175">Coiled coil</keyword>
<keyword evidence="3 6" id="KW-0863">Zinc-finger</keyword>
<evidence type="ECO:0000256" key="2">
    <source>
        <dbReference type="ARBA" id="ARBA00022723"/>
    </source>
</evidence>
<evidence type="ECO:0000313" key="8">
    <source>
        <dbReference type="EMBL" id="RWR76217.1"/>
    </source>
</evidence>
<keyword evidence="9" id="KW-1185">Reference proteome</keyword>
<gene>
    <name evidence="8" type="ORF">CKAN_00464600</name>
</gene>
<dbReference type="PANTHER" id="PTHR23163">
    <property type="entry name" value="RING FINGER PROTEIN-RELATED"/>
    <property type="match status" value="1"/>
</dbReference>
<evidence type="ECO:0000256" key="1">
    <source>
        <dbReference type="ARBA" id="ARBA00004123"/>
    </source>
</evidence>
<dbReference type="Proteomes" id="UP000283530">
    <property type="component" value="Unassembled WGS sequence"/>
</dbReference>
<sequence length="336" mass="38743">MVEHVKIFKVLHQISPEAAFQLRKIDDSLREEADNLHKVIDILHMKHKEYADEMHKYFESHSRDQSEIKCLTGELEESMTELEESRRKLVNLKMQKDGAADVHISVLSAVNGVSSPDKSADRTMGFRELKESVEEAKMLAATRLSELVDAQEDTLILSKQMQKLQNEMENDKYVVLSKPYSLLSDQLQRLNAELERYRGLSDSSQVERNYVLRREKELSMKVESADSVRNAVGDAEVKIEELKLQLQKCIFERNDLEVKLEEAEQDSGRQDIKTEFRVMASALSKEMEMMELQLNRFKELAHEALPLHGEAHSLRVLLDTKVIILRVGQSRMTICT</sequence>
<feature type="coiled-coil region" evidence="7">
    <location>
        <begin position="68"/>
        <end position="95"/>
    </location>
</feature>
<organism evidence="8 9">
    <name type="scientific">Cinnamomum micranthum f. kanehirae</name>
    <dbReference type="NCBI Taxonomy" id="337451"/>
    <lineage>
        <taxon>Eukaryota</taxon>
        <taxon>Viridiplantae</taxon>
        <taxon>Streptophyta</taxon>
        <taxon>Embryophyta</taxon>
        <taxon>Tracheophyta</taxon>
        <taxon>Spermatophyta</taxon>
        <taxon>Magnoliopsida</taxon>
        <taxon>Magnoliidae</taxon>
        <taxon>Laurales</taxon>
        <taxon>Lauraceae</taxon>
        <taxon>Cinnamomum</taxon>
    </lineage>
</organism>
<reference evidence="8 9" key="1">
    <citation type="journal article" date="2019" name="Nat. Plants">
        <title>Stout camphor tree genome fills gaps in understanding of flowering plant genome evolution.</title>
        <authorList>
            <person name="Chaw S.M."/>
            <person name="Liu Y.C."/>
            <person name="Wu Y.W."/>
            <person name="Wang H.Y."/>
            <person name="Lin C.I."/>
            <person name="Wu C.S."/>
            <person name="Ke H.M."/>
            <person name="Chang L.Y."/>
            <person name="Hsu C.Y."/>
            <person name="Yang H.T."/>
            <person name="Sudianto E."/>
            <person name="Hsu M.H."/>
            <person name="Wu K.P."/>
            <person name="Wang L.N."/>
            <person name="Leebens-Mack J.H."/>
            <person name="Tsai I.J."/>
        </authorList>
    </citation>
    <scope>NUCLEOTIDE SEQUENCE [LARGE SCALE GENOMIC DNA]</scope>
    <source>
        <strain evidence="9">cv. Chaw 1501</strain>
        <tissue evidence="8">Young leaves</tissue>
    </source>
</reference>
<protein>
    <recommendedName>
        <fullName evidence="6">E3 ubiquitin protein ligase</fullName>
        <ecNumber evidence="6">2.3.2.27</ecNumber>
    </recommendedName>
</protein>
<dbReference type="STRING" id="337451.A0A443NCG2"/>
<evidence type="ECO:0000256" key="6">
    <source>
        <dbReference type="RuleBase" id="RU365038"/>
    </source>
</evidence>
<keyword evidence="5 6" id="KW-0539">Nucleus</keyword>
<dbReference type="InterPro" id="IPR013956">
    <property type="entry name" value="E3_ubiquit_lig_Bre1"/>
</dbReference>
<evidence type="ECO:0000256" key="4">
    <source>
        <dbReference type="ARBA" id="ARBA00022833"/>
    </source>
</evidence>